<dbReference type="Pfam" id="PF20777">
    <property type="entry name" value="KH_SLS1_2"/>
    <property type="match status" value="1"/>
</dbReference>
<feature type="compositionally biased region" description="Basic and acidic residues" evidence="1">
    <location>
        <begin position="80"/>
        <end position="93"/>
    </location>
</feature>
<evidence type="ECO:0000259" key="2">
    <source>
        <dbReference type="Pfam" id="PF14611"/>
    </source>
</evidence>
<feature type="region of interest" description="Disordered" evidence="1">
    <location>
        <begin position="46"/>
        <end position="93"/>
    </location>
</feature>
<reference evidence="6" key="1">
    <citation type="journal article" date="2023" name="Mol. Phylogenet. Evol.">
        <title>Genome-scale phylogeny and comparative genomics of the fungal order Sordariales.</title>
        <authorList>
            <person name="Hensen N."/>
            <person name="Bonometti L."/>
            <person name="Westerberg I."/>
            <person name="Brannstrom I.O."/>
            <person name="Guillou S."/>
            <person name="Cros-Aarteil S."/>
            <person name="Calhoun S."/>
            <person name="Haridas S."/>
            <person name="Kuo A."/>
            <person name="Mondo S."/>
            <person name="Pangilinan J."/>
            <person name="Riley R."/>
            <person name="LaButti K."/>
            <person name="Andreopoulos B."/>
            <person name="Lipzen A."/>
            <person name="Chen C."/>
            <person name="Yan M."/>
            <person name="Daum C."/>
            <person name="Ng V."/>
            <person name="Clum A."/>
            <person name="Steindorff A."/>
            <person name="Ohm R.A."/>
            <person name="Martin F."/>
            <person name="Silar P."/>
            <person name="Natvig D.O."/>
            <person name="Lalanne C."/>
            <person name="Gautier V."/>
            <person name="Ament-Velasquez S.L."/>
            <person name="Kruys A."/>
            <person name="Hutchinson M.I."/>
            <person name="Powell A.J."/>
            <person name="Barry K."/>
            <person name="Miller A.N."/>
            <person name="Grigoriev I.V."/>
            <person name="Debuchy R."/>
            <person name="Gladieux P."/>
            <person name="Hiltunen Thoren M."/>
            <person name="Johannesson H."/>
        </authorList>
    </citation>
    <scope>NUCLEOTIDE SEQUENCE</scope>
    <source>
        <strain evidence="6">CBS 168.71</strain>
    </source>
</reference>
<dbReference type="GeneID" id="87845574"/>
<evidence type="ECO:0000313" key="6">
    <source>
        <dbReference type="EMBL" id="KAK3298236.1"/>
    </source>
</evidence>
<feature type="compositionally biased region" description="Low complexity" evidence="1">
    <location>
        <begin position="721"/>
        <end position="740"/>
    </location>
</feature>
<dbReference type="Pfam" id="PF14611">
    <property type="entry name" value="KH_SLS1_1"/>
    <property type="match status" value="1"/>
</dbReference>
<dbReference type="InterPro" id="IPR048748">
    <property type="entry name" value="SLS1_KH2"/>
</dbReference>
<dbReference type="RefSeq" id="XP_062661750.1">
    <property type="nucleotide sequence ID" value="XM_062808626.1"/>
</dbReference>
<evidence type="ECO:0000256" key="1">
    <source>
        <dbReference type="SAM" id="MobiDB-lite"/>
    </source>
</evidence>
<proteinExistence type="predicted"/>
<name>A0AAE0HMA0_9PEZI</name>
<dbReference type="InterPro" id="IPR032741">
    <property type="entry name" value="Sls1_KH-1"/>
</dbReference>
<comment type="caution">
    <text evidence="6">The sequence shown here is derived from an EMBL/GenBank/DDBJ whole genome shotgun (WGS) entry which is preliminary data.</text>
</comment>
<protein>
    <submittedName>
        <fullName evidence="6">Mitochondrial inner-membrane-bound regulator-domain-containing protein</fullName>
    </submittedName>
</protein>
<feature type="domain" description="SLS1 second KH" evidence="4">
    <location>
        <begin position="375"/>
        <end position="438"/>
    </location>
</feature>
<dbReference type="GO" id="GO:0005743">
    <property type="term" value="C:mitochondrial inner membrane"/>
    <property type="evidence" value="ECO:0007669"/>
    <property type="project" value="InterPro"/>
</dbReference>
<feature type="domain" description="SLS1 first KH" evidence="2">
    <location>
        <begin position="303"/>
        <end position="370"/>
    </location>
</feature>
<evidence type="ECO:0000259" key="3">
    <source>
        <dbReference type="Pfam" id="PF20776"/>
    </source>
</evidence>
<evidence type="ECO:0000259" key="4">
    <source>
        <dbReference type="Pfam" id="PF20777"/>
    </source>
</evidence>
<feature type="domain" description="SLS1 C-terminal" evidence="5">
    <location>
        <begin position="471"/>
        <end position="858"/>
    </location>
</feature>
<feature type="domain" description="SLS1 N-terminal" evidence="3">
    <location>
        <begin position="178"/>
        <end position="294"/>
    </location>
</feature>
<gene>
    <name evidence="6" type="ORF">B0H64DRAFT_69330</name>
</gene>
<dbReference type="AlphaFoldDB" id="A0AAE0HMA0"/>
<feature type="region of interest" description="Disordered" evidence="1">
    <location>
        <begin position="552"/>
        <end position="573"/>
    </location>
</feature>
<sequence>MLGRKLTGSASFVCLRCRLQLAGVPKRPSFPPAALSSLRTPLRTSLRSIGTYRGPGRPDRLNDYDDGETSADSNLEPNLEPDHESDGDKITHNEDFASSWPLLAPAPPLSQNRVYKSRGQLVSPEKEGLSIDMLGKPGSAIVLREKRAWKKKIQEPVSDDDPAALVDPASLLLKEDDAPADEEILLNIHELRPKDTKILSEKEFTELRNTLVDGFTGAQLARYFREYETLRRLSEEETDSPEEAPWVLERQSWAPTVANKAENVEPHLVGYLTRGMAPKTRLVVKLIRECWDVANQRVLDRDGYLSLRLRDVEFSLLTLGNRRWLEGTPSAILAQVKEVRLIRESRLVSVVAPRHAAVSILDRVHEVLSNARTSDFDIDLVSPEPLEPGVLEEVGRMTNTVTRLDASGKKVVVTWIHQPKRDENWENASETVLRFLREAYGPKSRLSTALAVPDGLADQGRYLPMLNYSTKLPWQERFDKWERWTAAVSRPGTKSKAHKITIPADILPFKLNNEKAVDELASELPVDNLGGWPAEPQTGTSVTFGHVVFARQNQSSDSTSPPPQPAPELDTSLPRSFVPALPALGSLNLPNNLHEGGLWHTSTVIRFVPSPDLSPELVASAPTLELRIEADHAEIKSLTSLRAIKDTFAGDVLFPAATVDARVVQQRSFSLPGPSIEDHVPAIITFLSKSKLRPWHGKLSTPPALLGVHLPPHLFTPPPITDTDTSTPTPAATPAEESTTNAPPALVKVDYNLASIDVQRTVTAEYASLKLRYTSTQGGQGGGERSELSLEAVRVAPQLDVEPEATDVYDLVDEGVDRAAGYTSHVKNQPKAANTYLAEAQAAALAKPVKVDEFLRAASGIVNENGRLKWHAKRS</sequence>
<dbReference type="InterPro" id="IPR048401">
    <property type="entry name" value="SLS1_C"/>
</dbReference>
<dbReference type="EMBL" id="JAUEPN010000002">
    <property type="protein sequence ID" value="KAK3298236.1"/>
    <property type="molecule type" value="Genomic_DNA"/>
</dbReference>
<accession>A0AAE0HMA0</accession>
<dbReference type="InterPro" id="IPR048400">
    <property type="entry name" value="SLS1_N"/>
</dbReference>
<evidence type="ECO:0000259" key="5">
    <source>
        <dbReference type="Pfam" id="PF20778"/>
    </source>
</evidence>
<feature type="region of interest" description="Disordered" evidence="1">
    <location>
        <begin position="719"/>
        <end position="740"/>
    </location>
</feature>
<reference evidence="6" key="2">
    <citation type="submission" date="2023-06" db="EMBL/GenBank/DDBJ databases">
        <authorList>
            <consortium name="Lawrence Berkeley National Laboratory"/>
            <person name="Haridas S."/>
            <person name="Hensen N."/>
            <person name="Bonometti L."/>
            <person name="Westerberg I."/>
            <person name="Brannstrom I.O."/>
            <person name="Guillou S."/>
            <person name="Cros-Aarteil S."/>
            <person name="Calhoun S."/>
            <person name="Kuo A."/>
            <person name="Mondo S."/>
            <person name="Pangilinan J."/>
            <person name="Riley R."/>
            <person name="Labutti K."/>
            <person name="Andreopoulos B."/>
            <person name="Lipzen A."/>
            <person name="Chen C."/>
            <person name="Yanf M."/>
            <person name="Daum C."/>
            <person name="Ng V."/>
            <person name="Clum A."/>
            <person name="Steindorff A."/>
            <person name="Ohm R."/>
            <person name="Martin F."/>
            <person name="Silar P."/>
            <person name="Natvig D."/>
            <person name="Lalanne C."/>
            <person name="Gautier V."/>
            <person name="Ament-Velasquez S.L."/>
            <person name="Kruys A."/>
            <person name="Hutchinson M.I."/>
            <person name="Powell A.J."/>
            <person name="Barry K."/>
            <person name="Miller A.N."/>
            <person name="Grigoriev I.V."/>
            <person name="Debuchy R."/>
            <person name="Gladieux P."/>
            <person name="Thoren M.H."/>
            <person name="Johannesson H."/>
        </authorList>
    </citation>
    <scope>NUCLEOTIDE SEQUENCE</scope>
    <source>
        <strain evidence="6">CBS 168.71</strain>
    </source>
</reference>
<dbReference type="Proteomes" id="UP001278766">
    <property type="component" value="Unassembled WGS sequence"/>
</dbReference>
<organism evidence="6 7">
    <name type="scientific">Chaetomium fimeti</name>
    <dbReference type="NCBI Taxonomy" id="1854472"/>
    <lineage>
        <taxon>Eukaryota</taxon>
        <taxon>Fungi</taxon>
        <taxon>Dikarya</taxon>
        <taxon>Ascomycota</taxon>
        <taxon>Pezizomycotina</taxon>
        <taxon>Sordariomycetes</taxon>
        <taxon>Sordariomycetidae</taxon>
        <taxon>Sordariales</taxon>
        <taxon>Chaetomiaceae</taxon>
        <taxon>Chaetomium</taxon>
    </lineage>
</organism>
<dbReference type="Pfam" id="PF20778">
    <property type="entry name" value="SLS1_C"/>
    <property type="match status" value="1"/>
</dbReference>
<evidence type="ECO:0000313" key="7">
    <source>
        <dbReference type="Proteomes" id="UP001278766"/>
    </source>
</evidence>
<dbReference type="Pfam" id="PF20776">
    <property type="entry name" value="SLS1_N"/>
    <property type="match status" value="1"/>
</dbReference>
<keyword evidence="7" id="KW-1185">Reference proteome</keyword>